<name>A0ABP5WYS9_9ACTN</name>
<sequence length="192" mass="21722">MMLSSSAVDRVLSAATLNRIRATLRVAWDAAIRQGLIIENPAALVELPREPRRRAVVWTQARVGEWQRAGRRPVVAVWTAAQTAEFLHAIADHRLYAAFHLIALRGLRRGEAVGLRWCDVDLDHGVVVICQQIQQHRGMLAVCAPKTSARVIALDRTTVQALREHRDRQCRRSGCTICATGRPRWRWRLGWS</sequence>
<protein>
    <recommendedName>
        <fullName evidence="3">Tyr recombinase domain-containing protein</fullName>
    </recommendedName>
</protein>
<evidence type="ECO:0000259" key="3">
    <source>
        <dbReference type="PROSITE" id="PS51898"/>
    </source>
</evidence>
<evidence type="ECO:0000256" key="1">
    <source>
        <dbReference type="ARBA" id="ARBA00023125"/>
    </source>
</evidence>
<organism evidence="4 5">
    <name type="scientific">Actinomadura vinacea</name>
    <dbReference type="NCBI Taxonomy" id="115336"/>
    <lineage>
        <taxon>Bacteria</taxon>
        <taxon>Bacillati</taxon>
        <taxon>Actinomycetota</taxon>
        <taxon>Actinomycetes</taxon>
        <taxon>Streptosporangiales</taxon>
        <taxon>Thermomonosporaceae</taxon>
        <taxon>Actinomadura</taxon>
    </lineage>
</organism>
<gene>
    <name evidence="4" type="ORF">GCM10010191_59770</name>
</gene>
<evidence type="ECO:0000313" key="5">
    <source>
        <dbReference type="Proteomes" id="UP001501231"/>
    </source>
</evidence>
<dbReference type="SUPFAM" id="SSF56349">
    <property type="entry name" value="DNA breaking-rejoining enzymes"/>
    <property type="match status" value="1"/>
</dbReference>
<dbReference type="InterPro" id="IPR013762">
    <property type="entry name" value="Integrase-like_cat_sf"/>
</dbReference>
<dbReference type="Gene3D" id="1.10.150.130">
    <property type="match status" value="1"/>
</dbReference>
<reference evidence="5" key="1">
    <citation type="journal article" date="2019" name="Int. J. Syst. Evol. Microbiol.">
        <title>The Global Catalogue of Microorganisms (GCM) 10K type strain sequencing project: providing services to taxonomists for standard genome sequencing and annotation.</title>
        <authorList>
            <consortium name="The Broad Institute Genomics Platform"/>
            <consortium name="The Broad Institute Genome Sequencing Center for Infectious Disease"/>
            <person name="Wu L."/>
            <person name="Ma J."/>
        </authorList>
    </citation>
    <scope>NUCLEOTIDE SEQUENCE [LARGE SCALE GENOMIC DNA]</scope>
    <source>
        <strain evidence="5">JCM 3325</strain>
    </source>
</reference>
<evidence type="ECO:0000313" key="4">
    <source>
        <dbReference type="EMBL" id="GAA2436973.1"/>
    </source>
</evidence>
<dbReference type="InterPro" id="IPR011010">
    <property type="entry name" value="DNA_brk_join_enz"/>
</dbReference>
<keyword evidence="5" id="KW-1185">Reference proteome</keyword>
<keyword evidence="2" id="KW-0233">DNA recombination</keyword>
<accession>A0ABP5WYS9</accession>
<dbReference type="InterPro" id="IPR002104">
    <property type="entry name" value="Integrase_catalytic"/>
</dbReference>
<evidence type="ECO:0000256" key="2">
    <source>
        <dbReference type="ARBA" id="ARBA00023172"/>
    </source>
</evidence>
<dbReference type="InterPro" id="IPR010998">
    <property type="entry name" value="Integrase_recombinase_N"/>
</dbReference>
<dbReference type="EMBL" id="BAAARW010000021">
    <property type="protein sequence ID" value="GAA2436973.1"/>
    <property type="molecule type" value="Genomic_DNA"/>
</dbReference>
<comment type="caution">
    <text evidence="4">The sequence shown here is derived from an EMBL/GenBank/DDBJ whole genome shotgun (WGS) entry which is preliminary data.</text>
</comment>
<proteinExistence type="predicted"/>
<feature type="domain" description="Tyr recombinase" evidence="3">
    <location>
        <begin position="73"/>
        <end position="192"/>
    </location>
</feature>
<keyword evidence="1" id="KW-0238">DNA-binding</keyword>
<dbReference type="Gene3D" id="1.10.443.10">
    <property type="entry name" value="Intergrase catalytic core"/>
    <property type="match status" value="1"/>
</dbReference>
<dbReference type="Proteomes" id="UP001501231">
    <property type="component" value="Unassembled WGS sequence"/>
</dbReference>
<dbReference type="PROSITE" id="PS51898">
    <property type="entry name" value="TYR_RECOMBINASE"/>
    <property type="match status" value="1"/>
</dbReference>